<dbReference type="EMBL" id="JAOQIO010000103">
    <property type="protein sequence ID" value="MCU6796303.1"/>
    <property type="molecule type" value="Genomic_DNA"/>
</dbReference>
<proteinExistence type="predicted"/>
<organism evidence="1 2">
    <name type="scientific">Paenibacillus baimaensis</name>
    <dbReference type="NCBI Taxonomy" id="2982185"/>
    <lineage>
        <taxon>Bacteria</taxon>
        <taxon>Bacillati</taxon>
        <taxon>Bacillota</taxon>
        <taxon>Bacilli</taxon>
        <taxon>Bacillales</taxon>
        <taxon>Paenibacillaceae</taxon>
        <taxon>Paenibacillus</taxon>
    </lineage>
</organism>
<evidence type="ECO:0000313" key="2">
    <source>
        <dbReference type="Proteomes" id="UP001652445"/>
    </source>
</evidence>
<dbReference type="Proteomes" id="UP001652445">
    <property type="component" value="Unassembled WGS sequence"/>
</dbReference>
<evidence type="ECO:0008006" key="3">
    <source>
        <dbReference type="Google" id="ProtNLM"/>
    </source>
</evidence>
<evidence type="ECO:0000313" key="1">
    <source>
        <dbReference type="EMBL" id="MCU6796303.1"/>
    </source>
</evidence>
<reference evidence="1 2" key="1">
    <citation type="submission" date="2022-09" db="EMBL/GenBank/DDBJ databases">
        <authorList>
            <person name="Han X.L."/>
            <person name="Wang Q."/>
            <person name="Lu T."/>
        </authorList>
    </citation>
    <scope>NUCLEOTIDE SEQUENCE [LARGE SCALE GENOMIC DNA]</scope>
    <source>
        <strain evidence="1 2">WQ 127069</strain>
    </source>
</reference>
<protein>
    <recommendedName>
        <fullName evidence="3">GNAT family N-acetyltransferase</fullName>
    </recommendedName>
</protein>
<comment type="caution">
    <text evidence="1">The sequence shown here is derived from an EMBL/GenBank/DDBJ whole genome shotgun (WGS) entry which is preliminary data.</text>
</comment>
<gene>
    <name evidence="1" type="ORF">OB236_29695</name>
</gene>
<accession>A0ABT2UNS5</accession>
<dbReference type="RefSeq" id="WP_262687126.1">
    <property type="nucleotide sequence ID" value="NZ_JAOQIO010000103.1"/>
</dbReference>
<sequence length="101" mass="11360">MANQGIQIKLDNECPLQSDYQDLLASILEEDHDANVLQYETFCQSFNIIAAYDQGKLVGLGRAVEQTDGSKSGSPACELTVLQQYRNREVDSYMRKLLSVR</sequence>
<name>A0ABT2UNS5_9BACL</name>
<keyword evidence="2" id="KW-1185">Reference proteome</keyword>